<protein>
    <recommendedName>
        <fullName evidence="11">ATP-dependent DNA helicase RecQ</fullName>
        <ecNumber evidence="10">5.6.2.4</ecNumber>
    </recommendedName>
    <alternativeName>
        <fullName evidence="12">DNA 3'-5' helicase RecQ</fullName>
    </alternativeName>
</protein>
<dbReference type="GO" id="GO:0003677">
    <property type="term" value="F:DNA binding"/>
    <property type="evidence" value="ECO:0007669"/>
    <property type="project" value="UniProtKB-KW"/>
</dbReference>
<evidence type="ECO:0000256" key="8">
    <source>
        <dbReference type="ARBA" id="ARBA00023235"/>
    </source>
</evidence>
<dbReference type="GO" id="GO:0043590">
    <property type="term" value="C:bacterial nucleoid"/>
    <property type="evidence" value="ECO:0007669"/>
    <property type="project" value="TreeGrafter"/>
</dbReference>
<dbReference type="InterPro" id="IPR004589">
    <property type="entry name" value="DNA_helicase_ATP-dep_RecQ"/>
</dbReference>
<dbReference type="InterPro" id="IPR014001">
    <property type="entry name" value="Helicase_ATP-bd"/>
</dbReference>
<dbReference type="NCBIfam" id="TIGR00614">
    <property type="entry name" value="recQ_fam"/>
    <property type="match status" value="1"/>
</dbReference>
<dbReference type="PROSITE" id="PS51194">
    <property type="entry name" value="HELICASE_CTER"/>
    <property type="match status" value="1"/>
</dbReference>
<keyword evidence="3" id="KW-0547">Nucleotide-binding</keyword>
<dbReference type="GO" id="GO:0046872">
    <property type="term" value="F:metal ion binding"/>
    <property type="evidence" value="ECO:0007669"/>
    <property type="project" value="UniProtKB-KW"/>
</dbReference>
<evidence type="ECO:0000256" key="5">
    <source>
        <dbReference type="ARBA" id="ARBA00022806"/>
    </source>
</evidence>
<dbReference type="EMBL" id="BJYS01000001">
    <property type="protein sequence ID" value="GEO02486.1"/>
    <property type="molecule type" value="Genomic_DNA"/>
</dbReference>
<evidence type="ECO:0000256" key="10">
    <source>
        <dbReference type="ARBA" id="ARBA00034808"/>
    </source>
</evidence>
<evidence type="ECO:0000256" key="11">
    <source>
        <dbReference type="ARBA" id="ARBA00044535"/>
    </source>
</evidence>
<dbReference type="GO" id="GO:0009378">
    <property type="term" value="F:four-way junction helicase activity"/>
    <property type="evidence" value="ECO:0007669"/>
    <property type="project" value="TreeGrafter"/>
</dbReference>
<keyword evidence="4" id="KW-0378">Hydrolase</keyword>
<evidence type="ECO:0000256" key="6">
    <source>
        <dbReference type="ARBA" id="ARBA00022840"/>
    </source>
</evidence>
<comment type="similarity">
    <text evidence="1">Belongs to the helicase family. RecQ subfamily.</text>
</comment>
<evidence type="ECO:0000313" key="15">
    <source>
        <dbReference type="EMBL" id="GEO02486.1"/>
    </source>
</evidence>
<dbReference type="GO" id="GO:0030894">
    <property type="term" value="C:replisome"/>
    <property type="evidence" value="ECO:0007669"/>
    <property type="project" value="TreeGrafter"/>
</dbReference>
<reference evidence="15 16" key="1">
    <citation type="submission" date="2019-07" db="EMBL/GenBank/DDBJ databases">
        <title>Whole genome shotgun sequence of Adhaeribacter aerolatus NBRC 106133.</title>
        <authorList>
            <person name="Hosoyama A."/>
            <person name="Uohara A."/>
            <person name="Ohji S."/>
            <person name="Ichikawa N."/>
        </authorList>
    </citation>
    <scope>NUCLEOTIDE SEQUENCE [LARGE SCALE GENOMIC DNA]</scope>
    <source>
        <strain evidence="15 16">NBRC 106133</strain>
    </source>
</reference>
<comment type="caution">
    <text evidence="15">The sequence shown here is derived from an EMBL/GenBank/DDBJ whole genome shotgun (WGS) entry which is preliminary data.</text>
</comment>
<keyword evidence="5 15" id="KW-0347">Helicase</keyword>
<dbReference type="GO" id="GO:0005524">
    <property type="term" value="F:ATP binding"/>
    <property type="evidence" value="ECO:0007669"/>
    <property type="project" value="UniProtKB-KW"/>
</dbReference>
<dbReference type="GO" id="GO:0005737">
    <property type="term" value="C:cytoplasm"/>
    <property type="evidence" value="ECO:0007669"/>
    <property type="project" value="TreeGrafter"/>
</dbReference>
<evidence type="ECO:0000256" key="7">
    <source>
        <dbReference type="ARBA" id="ARBA00023125"/>
    </source>
</evidence>
<dbReference type="SMART" id="SM00490">
    <property type="entry name" value="HELICc"/>
    <property type="match status" value="1"/>
</dbReference>
<gene>
    <name evidence="15" type="ORF">AAE02nite_01500</name>
</gene>
<feature type="domain" description="Helicase ATP-binding" evidence="13">
    <location>
        <begin position="26"/>
        <end position="194"/>
    </location>
</feature>
<dbReference type="GO" id="GO:0043138">
    <property type="term" value="F:3'-5' DNA helicase activity"/>
    <property type="evidence" value="ECO:0007669"/>
    <property type="project" value="UniProtKB-EC"/>
</dbReference>
<dbReference type="InterPro" id="IPR036388">
    <property type="entry name" value="WH-like_DNA-bd_sf"/>
</dbReference>
<comment type="catalytic activity">
    <reaction evidence="9">
        <text>Couples ATP hydrolysis with the unwinding of duplex DNA by translocating in the 3'-5' direction.</text>
        <dbReference type="EC" id="5.6.2.4"/>
    </reaction>
</comment>
<evidence type="ECO:0000256" key="3">
    <source>
        <dbReference type="ARBA" id="ARBA00022741"/>
    </source>
</evidence>
<evidence type="ECO:0000259" key="13">
    <source>
        <dbReference type="PROSITE" id="PS51192"/>
    </source>
</evidence>
<evidence type="ECO:0000313" key="16">
    <source>
        <dbReference type="Proteomes" id="UP000321532"/>
    </source>
</evidence>
<dbReference type="SMART" id="SM00487">
    <property type="entry name" value="DEXDc"/>
    <property type="match status" value="1"/>
</dbReference>
<dbReference type="FunFam" id="3.40.50.300:FF:001389">
    <property type="entry name" value="ATP-dependent DNA helicase RecQ"/>
    <property type="match status" value="1"/>
</dbReference>
<dbReference type="PANTHER" id="PTHR13710:SF105">
    <property type="entry name" value="ATP-DEPENDENT DNA HELICASE Q1"/>
    <property type="match status" value="1"/>
</dbReference>
<feature type="domain" description="Helicase C-terminal" evidence="14">
    <location>
        <begin position="218"/>
        <end position="384"/>
    </location>
</feature>
<evidence type="ECO:0000256" key="9">
    <source>
        <dbReference type="ARBA" id="ARBA00034617"/>
    </source>
</evidence>
<dbReference type="InterPro" id="IPR001650">
    <property type="entry name" value="Helicase_C-like"/>
</dbReference>
<dbReference type="Pfam" id="PF00271">
    <property type="entry name" value="Helicase_C"/>
    <property type="match status" value="1"/>
</dbReference>
<dbReference type="GO" id="GO:0006281">
    <property type="term" value="P:DNA repair"/>
    <property type="evidence" value="ECO:0007669"/>
    <property type="project" value="TreeGrafter"/>
</dbReference>
<evidence type="ECO:0000256" key="1">
    <source>
        <dbReference type="ARBA" id="ARBA00005446"/>
    </source>
</evidence>
<accession>A0A512AS17</accession>
<dbReference type="PROSITE" id="PS51192">
    <property type="entry name" value="HELICASE_ATP_BIND_1"/>
    <property type="match status" value="1"/>
</dbReference>
<sequence>MVSEIKQLLKKYWGYEAFRPLQEDIVQSVLAGHDTLALLPTGGGKSICFQVPALAKDGLCLVISPLVALMKDQVAQLQRREIPAVAVHSGLHKREIDIALDNCVYGNVKFLYLSPERLLTDIFRERVTRMNVNLIAVDEAHCISQWGYEFRPPYLQIAELRELLPNVPIIALTATATAEVKADIQVKLQFRNGKVFQKSFARANLSYSCLETEDKIGRLRAILQGVPGAAIVYVGTRRLTEEVARQLRHYRIAAAAYHAGLSHQERHRVQTEWLQDKTPVMVATNAFGMGIDKPDVRLVVHLDMPETLEAYYQEAGRAGRDEKYAYATLLLGPTDADTLRTKVTEAHPPAETLRKIYQCLANYYQLAVGSGALQSFDFNLEDFTRTYKLKALETYYALQKLQTEGFLQLNEAYFSPSKILITTEHEELYKFQVANPEHDPLLKMLLRIYGGNVYTSFVKISEKSLAEKLKTPAQTVKKSLLYLHQRGILIYEPQHDQPQVVFTTQRYDAADLPINVRRYNALRQNAQQKMEAVIRYAQTQKKCRTQLLLEYFGEISDKACRICDYCLQQRKRKRAQAIRDQLRSQIQQFLNETNLHPKELANQLDTKDIAYISDVISQLLEVGQVQYEADGKLKWVK</sequence>
<dbReference type="AlphaFoldDB" id="A0A512AS17"/>
<dbReference type="InterPro" id="IPR011545">
    <property type="entry name" value="DEAD/DEAH_box_helicase_dom"/>
</dbReference>
<evidence type="ECO:0000256" key="2">
    <source>
        <dbReference type="ARBA" id="ARBA00022723"/>
    </source>
</evidence>
<dbReference type="SUPFAM" id="SSF52540">
    <property type="entry name" value="P-loop containing nucleoside triphosphate hydrolases"/>
    <property type="match status" value="1"/>
</dbReference>
<dbReference type="Proteomes" id="UP000321532">
    <property type="component" value="Unassembled WGS sequence"/>
</dbReference>
<dbReference type="InterPro" id="IPR032284">
    <property type="entry name" value="RecQ_Zn-bd"/>
</dbReference>
<dbReference type="Gene3D" id="3.40.50.300">
    <property type="entry name" value="P-loop containing nucleotide triphosphate hydrolases"/>
    <property type="match status" value="2"/>
</dbReference>
<dbReference type="Pfam" id="PF16124">
    <property type="entry name" value="RecQ_Zn_bind"/>
    <property type="match status" value="1"/>
</dbReference>
<evidence type="ECO:0000259" key="14">
    <source>
        <dbReference type="PROSITE" id="PS51194"/>
    </source>
</evidence>
<name>A0A512AS17_9BACT</name>
<dbReference type="Pfam" id="PF00270">
    <property type="entry name" value="DEAD"/>
    <property type="match status" value="1"/>
</dbReference>
<dbReference type="GO" id="GO:0016787">
    <property type="term" value="F:hydrolase activity"/>
    <property type="evidence" value="ECO:0007669"/>
    <property type="project" value="UniProtKB-KW"/>
</dbReference>
<dbReference type="Gene3D" id="1.10.10.10">
    <property type="entry name" value="Winged helix-like DNA-binding domain superfamily/Winged helix DNA-binding domain"/>
    <property type="match status" value="1"/>
</dbReference>
<keyword evidence="8" id="KW-0413">Isomerase</keyword>
<organism evidence="15 16">
    <name type="scientific">Adhaeribacter aerolatus</name>
    <dbReference type="NCBI Taxonomy" id="670289"/>
    <lineage>
        <taxon>Bacteria</taxon>
        <taxon>Pseudomonadati</taxon>
        <taxon>Bacteroidota</taxon>
        <taxon>Cytophagia</taxon>
        <taxon>Cytophagales</taxon>
        <taxon>Hymenobacteraceae</taxon>
        <taxon>Adhaeribacter</taxon>
    </lineage>
</organism>
<evidence type="ECO:0000256" key="12">
    <source>
        <dbReference type="ARBA" id="ARBA00044550"/>
    </source>
</evidence>
<evidence type="ECO:0000256" key="4">
    <source>
        <dbReference type="ARBA" id="ARBA00022801"/>
    </source>
</evidence>
<keyword evidence="16" id="KW-1185">Reference proteome</keyword>
<keyword evidence="7" id="KW-0238">DNA-binding</keyword>
<keyword evidence="2" id="KW-0479">Metal-binding</keyword>
<keyword evidence="6" id="KW-0067">ATP-binding</keyword>
<dbReference type="EC" id="5.6.2.4" evidence="10"/>
<dbReference type="GO" id="GO:0006310">
    <property type="term" value="P:DNA recombination"/>
    <property type="evidence" value="ECO:0007669"/>
    <property type="project" value="InterPro"/>
</dbReference>
<dbReference type="CDD" id="cd17920">
    <property type="entry name" value="DEXHc_RecQ"/>
    <property type="match status" value="1"/>
</dbReference>
<dbReference type="InterPro" id="IPR027417">
    <property type="entry name" value="P-loop_NTPase"/>
</dbReference>
<dbReference type="PANTHER" id="PTHR13710">
    <property type="entry name" value="DNA HELICASE RECQ FAMILY MEMBER"/>
    <property type="match status" value="1"/>
</dbReference>
<proteinExistence type="inferred from homology"/>